<accession>A0A2Z3GXH6</accession>
<feature type="signal peptide" evidence="2">
    <location>
        <begin position="1"/>
        <end position="26"/>
    </location>
</feature>
<proteinExistence type="predicted"/>
<keyword evidence="2" id="KW-0732">Signal</keyword>
<evidence type="ECO:0000256" key="2">
    <source>
        <dbReference type="SAM" id="SignalP"/>
    </source>
</evidence>
<keyword evidence="4" id="KW-1185">Reference proteome</keyword>
<dbReference type="KEGG" id="hnv:DDQ68_15535"/>
<evidence type="ECO:0000313" key="4">
    <source>
        <dbReference type="Proteomes" id="UP000245999"/>
    </source>
</evidence>
<dbReference type="EMBL" id="CP029145">
    <property type="protein sequence ID" value="AWM34074.1"/>
    <property type="molecule type" value="Genomic_DNA"/>
</dbReference>
<feature type="chain" id="PRO_5016250919" evidence="2">
    <location>
        <begin position="27"/>
        <end position="184"/>
    </location>
</feature>
<sequence>MNSRTYLLISALLGGFSLAAAPPAQAQINVNVNIGRPAWGPAVPQGAQYYYLPEVDGYYDLQAQQYIVLRNGRWLPVAALNGYDPYRFHPVVLDYRGRQPWAYVGAHRDRYRPVVYNPGPPRGLPPGQAKKIYHQGYYEGYGLPPGQAKKVYRAGYDDGRNHDNGHRDHDNGHGRDHDNGRDRD</sequence>
<feature type="region of interest" description="Disordered" evidence="1">
    <location>
        <begin position="149"/>
        <end position="184"/>
    </location>
</feature>
<organism evidence="3 4">
    <name type="scientific">Hymenobacter nivis</name>
    <dbReference type="NCBI Taxonomy" id="1850093"/>
    <lineage>
        <taxon>Bacteria</taxon>
        <taxon>Pseudomonadati</taxon>
        <taxon>Bacteroidota</taxon>
        <taxon>Cytophagia</taxon>
        <taxon>Cytophagales</taxon>
        <taxon>Hymenobacteraceae</taxon>
        <taxon>Hymenobacter</taxon>
    </lineage>
</organism>
<name>A0A2Z3GXH6_9BACT</name>
<dbReference type="RefSeq" id="WP_109657123.1">
    <property type="nucleotide sequence ID" value="NZ_CP029145.1"/>
</dbReference>
<dbReference type="OrthoDB" id="799522at2"/>
<gene>
    <name evidence="3" type="ORF">DDQ68_15535</name>
</gene>
<dbReference type="Proteomes" id="UP000245999">
    <property type="component" value="Chromosome"/>
</dbReference>
<evidence type="ECO:0000256" key="1">
    <source>
        <dbReference type="SAM" id="MobiDB-lite"/>
    </source>
</evidence>
<protein>
    <submittedName>
        <fullName evidence="3">Uncharacterized protein</fullName>
    </submittedName>
</protein>
<reference evidence="4" key="1">
    <citation type="submission" date="2018-04" db="EMBL/GenBank/DDBJ databases">
        <title>Complete genome of Antarctic heterotrophic bacterium Hymenobacter nivis.</title>
        <authorList>
            <person name="Terashima M."/>
        </authorList>
    </citation>
    <scope>NUCLEOTIDE SEQUENCE [LARGE SCALE GENOMIC DNA]</scope>
    <source>
        <strain evidence="4">NBRC 111535</strain>
    </source>
</reference>
<evidence type="ECO:0000313" key="3">
    <source>
        <dbReference type="EMBL" id="AWM34074.1"/>
    </source>
</evidence>
<feature type="compositionally biased region" description="Basic and acidic residues" evidence="1">
    <location>
        <begin position="155"/>
        <end position="184"/>
    </location>
</feature>
<dbReference type="AlphaFoldDB" id="A0A2Z3GXH6"/>